<proteinExistence type="predicted"/>
<evidence type="ECO:0000313" key="2">
    <source>
        <dbReference type="EMBL" id="CEM45450.1"/>
    </source>
</evidence>
<dbReference type="Gene3D" id="3.50.50.60">
    <property type="entry name" value="FAD/NAD(P)-binding domain"/>
    <property type="match status" value="1"/>
</dbReference>
<name>A0A0G4HMM0_9ALVE</name>
<dbReference type="InterPro" id="IPR036188">
    <property type="entry name" value="FAD/NAD-bd_sf"/>
</dbReference>
<dbReference type="PANTHER" id="PTHR16128:SF5">
    <property type="entry name" value="FAD_NAD(P)-BINDING OXIDOREDUCTASE FAMILY PROTEIN"/>
    <property type="match status" value="1"/>
</dbReference>
<accession>A0A0G4HMM0</accession>
<dbReference type="VEuPathDB" id="CryptoDB:Cvel_7522"/>
<dbReference type="Gene3D" id="3.90.660.10">
    <property type="match status" value="1"/>
</dbReference>
<dbReference type="PANTHER" id="PTHR16128">
    <property type="entry name" value="FAD/NAD(P)-BINDING OXIDOREDUCTASE FAMILY PROTEIN"/>
    <property type="match status" value="1"/>
</dbReference>
<evidence type="ECO:0008006" key="3">
    <source>
        <dbReference type="Google" id="ProtNLM"/>
    </source>
</evidence>
<dbReference type="AlphaFoldDB" id="A0A0G4HMM0"/>
<reference evidence="2" key="1">
    <citation type="submission" date="2014-11" db="EMBL/GenBank/DDBJ databases">
        <authorList>
            <person name="Otto D Thomas"/>
            <person name="Naeem Raeece"/>
        </authorList>
    </citation>
    <scope>NUCLEOTIDE SEQUENCE</scope>
</reference>
<organism evidence="2">
    <name type="scientific">Chromera velia CCMP2878</name>
    <dbReference type="NCBI Taxonomy" id="1169474"/>
    <lineage>
        <taxon>Eukaryota</taxon>
        <taxon>Sar</taxon>
        <taxon>Alveolata</taxon>
        <taxon>Colpodellida</taxon>
        <taxon>Chromeraceae</taxon>
        <taxon>Chromera</taxon>
    </lineage>
</organism>
<gene>
    <name evidence="2" type="ORF">Cvel_7522</name>
</gene>
<feature type="region of interest" description="Disordered" evidence="1">
    <location>
        <begin position="375"/>
        <end position="400"/>
    </location>
</feature>
<protein>
    <recommendedName>
        <fullName evidence="3">Amine oxidase domain-containing protein</fullName>
    </recommendedName>
</protein>
<dbReference type="SUPFAM" id="SSF51905">
    <property type="entry name" value="FAD/NAD(P)-binding domain"/>
    <property type="match status" value="1"/>
</dbReference>
<sequence length="493" mass="53529">MKSKIDSSASCRVAVVGAGVSGLQCSRDLLSRLSSLRDETAPSLKTSFHVSLFEWGRGPGGRTARRRVKVEGEEGAVGELSFDHAAPFFQTETGTGSIRPLSMPCPSPQSIESAQPGTDEEQARQLLREWESSGWVEKWKPVELEAEWEEGGEGHGNRNVGKDLAGQQSSVSTETDYWVGVPSMNSICKGLAAEVQKAAEVEEYFGCHVLSVEGEESVQKWKVTWRERGAKEGEEKFEFFDAAVLSDKLLIQDNKYGVLPKSYEGPLSAARELKSTTVSVLLTAFPCGSLPAFGILRPRGHPVIEKVVCDTEKPHRAKKGGPVCLVVHSTEAFAKRHLEGDWFRDEETAREEMERGLREVLKKFFPPEGVVSSPVVPVERESDADPKAERGEGSSDTDGTFPLPLVSIAHMWDCAQVARPETGTTMQSSGKGYLLDSAQGNTGGTIFLGACGDFCASSSWRGEVLGAALSGRKLAAALFDRFRKAHTACLTQT</sequence>
<feature type="region of interest" description="Disordered" evidence="1">
    <location>
        <begin position="149"/>
        <end position="168"/>
    </location>
</feature>
<dbReference type="EMBL" id="CDMZ01003191">
    <property type="protein sequence ID" value="CEM45450.1"/>
    <property type="molecule type" value="Genomic_DNA"/>
</dbReference>
<evidence type="ECO:0000256" key="1">
    <source>
        <dbReference type="SAM" id="MobiDB-lite"/>
    </source>
</evidence>
<feature type="compositionally biased region" description="Basic and acidic residues" evidence="1">
    <location>
        <begin position="378"/>
        <end position="393"/>
    </location>
</feature>